<proteinExistence type="predicted"/>
<reference evidence="3 5" key="2">
    <citation type="submission" date="2019-07" db="EMBL/GenBank/DDBJ databases">
        <title>Whole genome shotgun sequence of Acetobacter cibinongensis NBRC 16605.</title>
        <authorList>
            <person name="Hosoyama A."/>
            <person name="Uohara A."/>
            <person name="Ohji S."/>
            <person name="Ichikawa N."/>
        </authorList>
    </citation>
    <scope>NUCLEOTIDE SEQUENCE [LARGE SCALE GENOMIC DNA]</scope>
    <source>
        <strain evidence="3 5">NBRC 16605</strain>
    </source>
</reference>
<dbReference type="Gene3D" id="3.60.21.10">
    <property type="match status" value="1"/>
</dbReference>
<dbReference type="InterPro" id="IPR029052">
    <property type="entry name" value="Metallo-depent_PP-like"/>
</dbReference>
<sequence length="221" mass="23800">MKFREVILAGQHLWLLPGGAVFLPEVGTLVVADLHLGKGTSARSRGVLLPPGDTMETLEKLSKLLDSYAPQHLIALGDSFHDGQAGDRFLDDEKSRLEAITCAVSTVWVAGNHDTLPVSGLSGSWVEECLLGNLILRHIPSAAIPSGKGEVAGHLHPKIRMRIKGHAISRPCFMIGPDRMILPAFGAYTGGLSTVSQAFGDLFSRPPSIYVWGADQIFRVE</sequence>
<organism evidence="2 4">
    <name type="scientific">Acetobacter cibinongensis</name>
    <dbReference type="NCBI Taxonomy" id="146475"/>
    <lineage>
        <taxon>Bacteria</taxon>
        <taxon>Pseudomonadati</taxon>
        <taxon>Pseudomonadota</taxon>
        <taxon>Alphaproteobacteria</taxon>
        <taxon>Acetobacterales</taxon>
        <taxon>Acetobacteraceae</taxon>
        <taxon>Acetobacter</taxon>
    </lineage>
</organism>
<evidence type="ECO:0000313" key="5">
    <source>
        <dbReference type="Proteomes" id="UP000321891"/>
    </source>
</evidence>
<dbReference type="EMBL" id="BJVU01000005">
    <property type="protein sequence ID" value="GEL58959.1"/>
    <property type="molecule type" value="Genomic_DNA"/>
</dbReference>
<dbReference type="InterPro" id="IPR026336">
    <property type="entry name" value="PdeM-like"/>
</dbReference>
<dbReference type="PANTHER" id="PTHR39323">
    <property type="entry name" value="BLR1149 PROTEIN"/>
    <property type="match status" value="1"/>
</dbReference>
<keyword evidence="5" id="KW-1185">Reference proteome</keyword>
<protein>
    <submittedName>
        <fullName evidence="3">Metallophosphatase</fullName>
    </submittedName>
</protein>
<gene>
    <name evidence="2" type="ORF">Abci_001_111</name>
    <name evidence="3" type="ORF">ACI01nite_15610</name>
</gene>
<dbReference type="AlphaFoldDB" id="A0A0D6N028"/>
<dbReference type="NCBIfam" id="TIGR04123">
    <property type="entry name" value="P_estr_lig_assc"/>
    <property type="match status" value="1"/>
</dbReference>
<dbReference type="Proteomes" id="UP000321891">
    <property type="component" value="Unassembled WGS sequence"/>
</dbReference>
<dbReference type="RefSeq" id="WP_048837187.1">
    <property type="nucleotide sequence ID" value="NZ_BAMV01000001.1"/>
</dbReference>
<dbReference type="Proteomes" id="UP000032671">
    <property type="component" value="Unassembled WGS sequence"/>
</dbReference>
<comment type="caution">
    <text evidence="2">The sequence shown here is derived from an EMBL/GenBank/DDBJ whole genome shotgun (WGS) entry which is preliminary data.</text>
</comment>
<accession>A0A0D6N028</accession>
<dbReference type="GO" id="GO:0016787">
    <property type="term" value="F:hydrolase activity"/>
    <property type="evidence" value="ECO:0007669"/>
    <property type="project" value="InterPro"/>
</dbReference>
<evidence type="ECO:0000313" key="2">
    <source>
        <dbReference type="EMBL" id="GAN59095.1"/>
    </source>
</evidence>
<dbReference type="InterPro" id="IPR024173">
    <property type="entry name" value="Pesterase_MJ0037-like"/>
</dbReference>
<accession>A0A6N3SR94</accession>
<dbReference type="PIRSF" id="PIRSF000887">
    <property type="entry name" value="Pesterase_MJ0037"/>
    <property type="match status" value="1"/>
</dbReference>
<feature type="domain" description="Calcineurin-like phosphoesterase" evidence="1">
    <location>
        <begin position="29"/>
        <end position="143"/>
    </location>
</feature>
<evidence type="ECO:0000313" key="4">
    <source>
        <dbReference type="Proteomes" id="UP000032671"/>
    </source>
</evidence>
<dbReference type="SUPFAM" id="SSF56300">
    <property type="entry name" value="Metallo-dependent phosphatases"/>
    <property type="match status" value="1"/>
</dbReference>
<evidence type="ECO:0000259" key="1">
    <source>
        <dbReference type="Pfam" id="PF00149"/>
    </source>
</evidence>
<dbReference type="PANTHER" id="PTHR39323:SF1">
    <property type="entry name" value="BLR1149 PROTEIN"/>
    <property type="match status" value="1"/>
</dbReference>
<dbReference type="InterPro" id="IPR004843">
    <property type="entry name" value="Calcineurin-like_PHP"/>
</dbReference>
<dbReference type="Pfam" id="PF00149">
    <property type="entry name" value="Metallophos"/>
    <property type="match status" value="1"/>
</dbReference>
<dbReference type="STRING" id="1231339.Abci_001_111"/>
<dbReference type="EMBL" id="BAMV01000001">
    <property type="protein sequence ID" value="GAN59095.1"/>
    <property type="molecule type" value="Genomic_DNA"/>
</dbReference>
<name>A0A0D6N028_9PROT</name>
<evidence type="ECO:0000313" key="3">
    <source>
        <dbReference type="EMBL" id="GEL58959.1"/>
    </source>
</evidence>
<reference evidence="2 4" key="1">
    <citation type="submission" date="2012-11" db="EMBL/GenBank/DDBJ databases">
        <title>Whole genome sequence of Acetobacter cibinongensis 4H-1.</title>
        <authorList>
            <person name="Azuma Y."/>
            <person name="Higashiura N."/>
            <person name="Hirakawa H."/>
            <person name="Matsushita K."/>
        </authorList>
    </citation>
    <scope>NUCLEOTIDE SEQUENCE [LARGE SCALE GENOMIC DNA]</scope>
    <source>
        <strain evidence="2 4">4H-1</strain>
    </source>
</reference>